<feature type="domain" description="UDP-N-acetylglucosamine 2-epimerase" evidence="1">
    <location>
        <begin position="23"/>
        <end position="340"/>
    </location>
</feature>
<dbReference type="SUPFAM" id="SSF53756">
    <property type="entry name" value="UDP-Glycosyltransferase/glycogen phosphorylase"/>
    <property type="match status" value="1"/>
</dbReference>
<reference evidence="2 3" key="1">
    <citation type="submission" date="2017-08" db="EMBL/GenBank/DDBJ databases">
        <title>The whole genome shortgun sequences of strain Leeuwenhoekiella nanhaiensis G18 from the South China Sea.</title>
        <authorList>
            <person name="Liu Q."/>
        </authorList>
    </citation>
    <scope>NUCLEOTIDE SEQUENCE [LARGE SCALE GENOMIC DNA]</scope>
    <source>
        <strain evidence="2 3">G18</strain>
    </source>
</reference>
<sequence>MRKIAFLSGTRADFGKLKSLIQAVSDASDFEYCIFATGMHLLEQYGLTVIEIEKAGLHNIHRFPNHTSEATMDLTLAKTIEGFSAFVKTVEPDLIIVHGDRVEALAGAIVGSLNNILVGHIEGGELSGTVDELIRHSVSKLSHIHFVSHETAAKRLLQMGELESSIFNIGSADLDVLFSDTLPNLKTAKAYYDIPFESYAVVLFHSVTTAHQETATHAGDFVQALLEDDQNYVVIYPNNDLGSSAILKTYRQFEEHPRFRLFPSLRFEYFITLLKNAAFLIGNSSAGIHEAPYLGIPTVNVGRRQENRDLLTDSIIHVDNSKAAILKGIASAKELKVKPKGAKSTKTAASGFLEALRTEAFWQIDHQKQFRDL</sequence>
<dbReference type="EMBL" id="NQXA01000012">
    <property type="protein sequence ID" value="PHQ28646.1"/>
    <property type="molecule type" value="Genomic_DNA"/>
</dbReference>
<dbReference type="RefSeq" id="WP_099646938.1">
    <property type="nucleotide sequence ID" value="NZ_KZ319294.1"/>
</dbReference>
<dbReference type="NCBIfam" id="TIGR03568">
    <property type="entry name" value="NeuC_NnaA"/>
    <property type="match status" value="1"/>
</dbReference>
<name>A0A2G1VPE8_9FLAO</name>
<dbReference type="Pfam" id="PF02350">
    <property type="entry name" value="Epimerase_2"/>
    <property type="match status" value="1"/>
</dbReference>
<dbReference type="Proteomes" id="UP000229433">
    <property type="component" value="Unassembled WGS sequence"/>
</dbReference>
<dbReference type="AlphaFoldDB" id="A0A2G1VPE8"/>
<evidence type="ECO:0000313" key="2">
    <source>
        <dbReference type="EMBL" id="PHQ28646.1"/>
    </source>
</evidence>
<protein>
    <submittedName>
        <fullName evidence="2">UDP-N-acetylglucosamine 2-epimerase (Hydrolyzing)</fullName>
    </submittedName>
</protein>
<accession>A0A2G1VPE8</accession>
<dbReference type="InterPro" id="IPR003331">
    <property type="entry name" value="UDP_GlcNAc_Epimerase_2_dom"/>
</dbReference>
<organism evidence="2 3">
    <name type="scientific">Leeuwenhoekiella nanhaiensis</name>
    <dbReference type="NCBI Taxonomy" id="1655491"/>
    <lineage>
        <taxon>Bacteria</taxon>
        <taxon>Pseudomonadati</taxon>
        <taxon>Bacteroidota</taxon>
        <taxon>Flavobacteriia</taxon>
        <taxon>Flavobacteriales</taxon>
        <taxon>Flavobacteriaceae</taxon>
        <taxon>Leeuwenhoekiella</taxon>
    </lineage>
</organism>
<dbReference type="InterPro" id="IPR029767">
    <property type="entry name" value="WecB-like"/>
</dbReference>
<dbReference type="GO" id="GO:0006047">
    <property type="term" value="P:UDP-N-acetylglucosamine metabolic process"/>
    <property type="evidence" value="ECO:0007669"/>
    <property type="project" value="InterPro"/>
</dbReference>
<proteinExistence type="predicted"/>
<evidence type="ECO:0000313" key="3">
    <source>
        <dbReference type="Proteomes" id="UP000229433"/>
    </source>
</evidence>
<dbReference type="PANTHER" id="PTHR43174">
    <property type="entry name" value="UDP-N-ACETYLGLUCOSAMINE 2-EPIMERASE"/>
    <property type="match status" value="1"/>
</dbReference>
<comment type="caution">
    <text evidence="2">The sequence shown here is derived from an EMBL/GenBank/DDBJ whole genome shotgun (WGS) entry which is preliminary data.</text>
</comment>
<dbReference type="PANTHER" id="PTHR43174:SF3">
    <property type="entry name" value="UDP-N-ACETYLGLUCOSAMINE 2-EPIMERASE"/>
    <property type="match status" value="1"/>
</dbReference>
<dbReference type="Gene3D" id="3.40.50.2000">
    <property type="entry name" value="Glycogen Phosphorylase B"/>
    <property type="match status" value="2"/>
</dbReference>
<gene>
    <name evidence="2" type="primary">neuC</name>
    <name evidence="2" type="ORF">CJ305_14150</name>
</gene>
<keyword evidence="3" id="KW-1185">Reference proteome</keyword>
<dbReference type="OrthoDB" id="9803238at2"/>
<dbReference type="InterPro" id="IPR020004">
    <property type="entry name" value="UDP-GlcNAc_Epase"/>
</dbReference>
<dbReference type="GO" id="GO:0004553">
    <property type="term" value="F:hydrolase activity, hydrolyzing O-glycosyl compounds"/>
    <property type="evidence" value="ECO:0007669"/>
    <property type="project" value="InterPro"/>
</dbReference>
<evidence type="ECO:0000259" key="1">
    <source>
        <dbReference type="Pfam" id="PF02350"/>
    </source>
</evidence>